<dbReference type="RefSeq" id="WP_013707389.1">
    <property type="nucleotide sequence ID" value="NC_015388.1"/>
</dbReference>
<organism evidence="4 5">
    <name type="scientific">Desulfobacca acetoxidans (strain ATCC 700848 / DSM 11109 / ASRB2)</name>
    <dbReference type="NCBI Taxonomy" id="880072"/>
    <lineage>
        <taxon>Bacteria</taxon>
        <taxon>Pseudomonadati</taxon>
        <taxon>Thermodesulfobacteriota</taxon>
        <taxon>Desulfobaccia</taxon>
        <taxon>Desulfobaccales</taxon>
        <taxon>Desulfobaccaceae</taxon>
        <taxon>Desulfobacca</taxon>
    </lineage>
</organism>
<dbReference type="Pfam" id="PF00975">
    <property type="entry name" value="Thioesterase"/>
    <property type="match status" value="1"/>
</dbReference>
<dbReference type="FunFam" id="3.30.300.30:FF:000010">
    <property type="entry name" value="Enterobactin synthetase component F"/>
    <property type="match status" value="1"/>
</dbReference>
<dbReference type="CDD" id="cd12117">
    <property type="entry name" value="A_NRPS_Srf_like"/>
    <property type="match status" value="1"/>
</dbReference>
<dbReference type="FunFam" id="2.30.38.10:FF:000001">
    <property type="entry name" value="Non-ribosomal peptide synthetase PvdI"/>
    <property type="match status" value="1"/>
</dbReference>
<dbReference type="Gene3D" id="3.30.559.10">
    <property type="entry name" value="Chloramphenicol acetyltransferase-like domain"/>
    <property type="match status" value="1"/>
</dbReference>
<reference evidence="5" key="2">
    <citation type="submission" date="2011-03" db="EMBL/GenBank/DDBJ databases">
        <title>The complete genome of Desulfobacca acetoxidans DSM 11109.</title>
        <authorList>
            <consortium name="US DOE Joint Genome Institute (JGI-PGF)"/>
            <person name="Lucas S."/>
            <person name="Copeland A."/>
            <person name="Lapidus A."/>
            <person name="Bruce D."/>
            <person name="Goodwin L."/>
            <person name="Pitluck S."/>
            <person name="Peters L."/>
            <person name="Kyrpides N."/>
            <person name="Mavromatis K."/>
            <person name="Ivanova N."/>
            <person name="Ovchinnikova G."/>
            <person name="Teshima H."/>
            <person name="Detter J.C."/>
            <person name="Han C."/>
            <person name="Land M."/>
            <person name="Hauser L."/>
            <person name="Markowitz V."/>
            <person name="Cheng J.-F."/>
            <person name="Hugenholtz P."/>
            <person name="Woyke T."/>
            <person name="Wu D."/>
            <person name="Spring S."/>
            <person name="Schueler E."/>
            <person name="Brambilla E."/>
            <person name="Klenk H.-P."/>
            <person name="Eisen J.A."/>
        </authorList>
    </citation>
    <scope>NUCLEOTIDE SEQUENCE [LARGE SCALE GENOMIC DNA]</scope>
    <source>
        <strain evidence="5">ATCC 700848 / DSM 11109 / ASRB2</strain>
    </source>
</reference>
<dbReference type="Gene3D" id="3.40.50.1820">
    <property type="entry name" value="alpha/beta hydrolase"/>
    <property type="match status" value="1"/>
</dbReference>
<dbReference type="Pfam" id="PF00668">
    <property type="entry name" value="Condensation"/>
    <property type="match status" value="1"/>
</dbReference>
<dbReference type="GO" id="GO:0005829">
    <property type="term" value="C:cytosol"/>
    <property type="evidence" value="ECO:0007669"/>
    <property type="project" value="TreeGrafter"/>
</dbReference>
<dbReference type="InterPro" id="IPR009081">
    <property type="entry name" value="PP-bd_ACP"/>
</dbReference>
<dbReference type="PROSITE" id="PS50075">
    <property type="entry name" value="CARRIER"/>
    <property type="match status" value="1"/>
</dbReference>
<dbReference type="PANTHER" id="PTHR45527:SF1">
    <property type="entry name" value="FATTY ACID SYNTHASE"/>
    <property type="match status" value="1"/>
</dbReference>
<dbReference type="SUPFAM" id="SSF53474">
    <property type="entry name" value="alpha/beta-Hydrolases"/>
    <property type="match status" value="1"/>
</dbReference>
<dbReference type="SUPFAM" id="SSF56801">
    <property type="entry name" value="Acetyl-CoA synthetase-like"/>
    <property type="match status" value="1"/>
</dbReference>
<dbReference type="FunFam" id="3.40.50.12780:FF:000012">
    <property type="entry name" value="Non-ribosomal peptide synthetase"/>
    <property type="match status" value="1"/>
</dbReference>
<dbReference type="InterPro" id="IPR020845">
    <property type="entry name" value="AMP-binding_CS"/>
</dbReference>
<dbReference type="InterPro" id="IPR001031">
    <property type="entry name" value="Thioesterase"/>
</dbReference>
<dbReference type="SUPFAM" id="SSF52777">
    <property type="entry name" value="CoA-dependent acyltransferases"/>
    <property type="match status" value="2"/>
</dbReference>
<dbReference type="Gene3D" id="3.30.559.30">
    <property type="entry name" value="Nonribosomal peptide synthetase, condensation domain"/>
    <property type="match status" value="1"/>
</dbReference>
<dbReference type="Gene3D" id="3.30.300.30">
    <property type="match status" value="1"/>
</dbReference>
<dbReference type="NCBIfam" id="TIGR01733">
    <property type="entry name" value="AA-adenyl-dom"/>
    <property type="match status" value="1"/>
</dbReference>
<dbReference type="FunFam" id="3.40.50.980:FF:000001">
    <property type="entry name" value="Non-ribosomal peptide synthetase"/>
    <property type="match status" value="1"/>
</dbReference>
<evidence type="ECO:0000313" key="4">
    <source>
        <dbReference type="EMBL" id="AEB10280.1"/>
    </source>
</evidence>
<dbReference type="Gene3D" id="2.30.38.10">
    <property type="entry name" value="Luciferase, Domain 3"/>
    <property type="match status" value="1"/>
</dbReference>
<dbReference type="InterPro" id="IPR010071">
    <property type="entry name" value="AA_adenyl_dom"/>
</dbReference>
<dbReference type="InterPro" id="IPR025110">
    <property type="entry name" value="AMP-bd_C"/>
</dbReference>
<protein>
    <submittedName>
        <fullName evidence="4">Amino acid adenylation domain protein</fullName>
    </submittedName>
</protein>
<dbReference type="GO" id="GO:0047527">
    <property type="term" value="F:2,3-dihydroxybenzoate-serine ligase activity"/>
    <property type="evidence" value="ECO:0007669"/>
    <property type="project" value="TreeGrafter"/>
</dbReference>
<proteinExistence type="predicted"/>
<feature type="domain" description="Carrier" evidence="3">
    <location>
        <begin position="967"/>
        <end position="1042"/>
    </location>
</feature>
<dbReference type="InterPro" id="IPR029058">
    <property type="entry name" value="AB_hydrolase_fold"/>
</dbReference>
<dbReference type="GO" id="GO:0031177">
    <property type="term" value="F:phosphopantetheine binding"/>
    <property type="evidence" value="ECO:0007669"/>
    <property type="project" value="TreeGrafter"/>
</dbReference>
<evidence type="ECO:0000256" key="2">
    <source>
        <dbReference type="ARBA" id="ARBA00022553"/>
    </source>
</evidence>
<evidence type="ECO:0000259" key="3">
    <source>
        <dbReference type="PROSITE" id="PS50075"/>
    </source>
</evidence>
<dbReference type="PANTHER" id="PTHR45527">
    <property type="entry name" value="NONRIBOSOMAL PEPTIDE SYNTHETASE"/>
    <property type="match status" value="1"/>
</dbReference>
<dbReference type="InterPro" id="IPR036736">
    <property type="entry name" value="ACP-like_sf"/>
</dbReference>
<dbReference type="Pfam" id="PF00550">
    <property type="entry name" value="PP-binding"/>
    <property type="match status" value="1"/>
</dbReference>
<dbReference type="eggNOG" id="COG1020">
    <property type="taxonomic scope" value="Bacteria"/>
</dbReference>
<dbReference type="InterPro" id="IPR045851">
    <property type="entry name" value="AMP-bd_C_sf"/>
</dbReference>
<dbReference type="EMBL" id="CP002629">
    <property type="protein sequence ID" value="AEB10280.1"/>
    <property type="molecule type" value="Genomic_DNA"/>
</dbReference>
<name>F2NDK4_DESAR</name>
<keyword evidence="2" id="KW-0597">Phosphoprotein</keyword>
<dbReference type="Pfam" id="PF13193">
    <property type="entry name" value="AMP-binding_C"/>
    <property type="match status" value="1"/>
</dbReference>
<reference evidence="4 5" key="1">
    <citation type="journal article" date="2011" name="Stand. Genomic Sci.">
        <title>Complete genome sequence of the acetate-degrading sulfate reducer Desulfobacca acetoxidans type strain (ASRB2).</title>
        <authorList>
            <person name="Goker M."/>
            <person name="Teshima H."/>
            <person name="Lapidus A."/>
            <person name="Nolan M."/>
            <person name="Lucas S."/>
            <person name="Hammon N."/>
            <person name="Deshpande S."/>
            <person name="Cheng J.F."/>
            <person name="Tapia R."/>
            <person name="Han C."/>
            <person name="Goodwin L."/>
            <person name="Pitluck S."/>
            <person name="Huntemann M."/>
            <person name="Liolios K."/>
            <person name="Ivanova N."/>
            <person name="Pagani I."/>
            <person name="Mavromatis K."/>
            <person name="Ovchinikova G."/>
            <person name="Pati A."/>
            <person name="Chen A."/>
            <person name="Palaniappan K."/>
            <person name="Land M."/>
            <person name="Hauser L."/>
            <person name="Brambilla E.M."/>
            <person name="Rohde M."/>
            <person name="Spring S."/>
            <person name="Detter J.C."/>
            <person name="Woyke T."/>
            <person name="Bristow J."/>
            <person name="Eisen J.A."/>
            <person name="Markowitz V."/>
            <person name="Hugenholtz P."/>
            <person name="Kyrpides N.C."/>
            <person name="Klenk H.P."/>
        </authorList>
    </citation>
    <scope>NUCLEOTIDE SEQUENCE [LARGE SCALE GENOMIC DNA]</scope>
    <source>
        <strain evidence="5">ATCC 700848 / DSM 11109 / ASRB2</strain>
    </source>
</reference>
<keyword evidence="1" id="KW-0596">Phosphopantetheine</keyword>
<dbReference type="Proteomes" id="UP000000483">
    <property type="component" value="Chromosome"/>
</dbReference>
<dbReference type="PROSITE" id="PS00455">
    <property type="entry name" value="AMP_BINDING"/>
    <property type="match status" value="1"/>
</dbReference>
<dbReference type="InterPro" id="IPR023213">
    <property type="entry name" value="CAT-like_dom_sf"/>
</dbReference>
<dbReference type="SUPFAM" id="SSF47336">
    <property type="entry name" value="ACP-like"/>
    <property type="match status" value="1"/>
</dbReference>
<dbReference type="Pfam" id="PF00501">
    <property type="entry name" value="AMP-binding"/>
    <property type="match status" value="1"/>
</dbReference>
<dbReference type="HOGENOM" id="CLU_000022_2_13_7"/>
<dbReference type="GO" id="GO:0043041">
    <property type="term" value="P:amino acid activation for nonribosomal peptide biosynthetic process"/>
    <property type="evidence" value="ECO:0007669"/>
    <property type="project" value="TreeGrafter"/>
</dbReference>
<accession>F2NDK4</accession>
<dbReference type="InterPro" id="IPR001242">
    <property type="entry name" value="Condensation_dom"/>
</dbReference>
<dbReference type="GO" id="GO:0009366">
    <property type="term" value="C:enterobactin synthetase complex"/>
    <property type="evidence" value="ECO:0007669"/>
    <property type="project" value="TreeGrafter"/>
</dbReference>
<evidence type="ECO:0000256" key="1">
    <source>
        <dbReference type="ARBA" id="ARBA00022450"/>
    </source>
</evidence>
<dbReference type="Gene3D" id="1.10.1200.10">
    <property type="entry name" value="ACP-like"/>
    <property type="match status" value="1"/>
</dbReference>
<dbReference type="Gene3D" id="3.40.50.980">
    <property type="match status" value="2"/>
</dbReference>
<dbReference type="GO" id="GO:0009239">
    <property type="term" value="P:enterobactin biosynthetic process"/>
    <property type="evidence" value="ECO:0007669"/>
    <property type="project" value="TreeGrafter"/>
</dbReference>
<sequence>MMVSAAQKRLWFLQQIQPDSFGYNISGALKLTGSLDIGVLEETLYQIVRRHKFLSAEFPFRDGNPSVAFIHPPHRNLEIIDLGEIPYQSRKSEAERLMIAAVKVPFNLTSGPLLRMTLFRLSNSESILFLLLHQIICDMYAIKILLREVIEVYQSISSGASLPSPPASDYDSYSDRLPLEMGQNRIEADLSYWKNQLGNLPPLELPIDRSRPPIQTYGGAIQSVVLPGTLAKTLQSLSQREGADLSLLILGALFTLLYRYTHQPDLTVGYSLPGRTWPGSENRIDYLENFLVLRTQVSDMHSFRQLLEEIKISYREALAHQGVHFAEIVQALQVERDLSRTPFFQARYNYVSTPTIRVQLQDLLFEEVRFDPGIAPYDLSLTVWPRDDGIHCSFQYNTDLFDAPTISRLTGHFLTLLNGLATHPEEPICTLPLLTEPERHQILVEWNATETDYPKDQCIHHLFENLALQTPEAPALKFGGRQLTYQQLDASANQLAHCLKKLGIGPEVPVGICVEPSLEMMIGVIGILKAGGCYVPLDPEYPRERIAFMLEDTQTPVLLTQQSLVGQMPKLPIQTILMDKDRGRFSSENTERIASEARSDLPACIFYTSGSTGRPKGVPVPHYAINRLVLHTNYVHFQPSDRVAQASNVSFDGATFEIWGALLNGGCLIGIPKEILLSPTDLADFIRKEKINVLFLTPALFHQCAREVPDTFRPLRDLLMGGEILEPRWVRKVMQHGPPARLLNAYGPTECTTFATWYEVSEIPRENVPIPIGRPIANTSIYILDRKLQPVPIGITGELCIGGDGLALGYLRRPEQTAEKFIPDPFHPESSSRLYKTGDLARYLPDGNVEFLGRLDHQIKIRGFRIEPGEIEEALLNHAGVKEALVVAREDESGDKRLLAYVVTSREASVTSEVLRNFLRDRLPPYMIPAFFVFLDKFPLNPNGKIDRQALPIPNLADRTDARGSIGPRDAVERQLIQVWERVLGIRPIGVFDDFFALGGHSLLGARIFIQLEKLFGKKVPLYMLYQRSTVAQLAEVFRNPQLFQNIPCSFLKPINPHGPKPPLFLIDMMKSAPFLKGFLGAEQPLYNLDSPFEITDIDLIGEGISGVAARYLQEIRQVQPKGPYFLGGYSAGGLVAIEINRLLMEQGDEVALLFLLDPTPPKISRLKAAQLNYRYMVRYFFRLQPRDRLKYLQKIFLIRIKRGIALALRRANLSIPQALIKDLSREDAMFMVCKYTPQPLRTRTLLIQLSNQYSEPNFNWSNILQGPAEIRTLNVNHEELPIQPSVGIWGGYLRNNLLEVQAMISRLRRIQDSSLQ</sequence>
<dbReference type="CDD" id="cd19531">
    <property type="entry name" value="LCL_NRPS-like"/>
    <property type="match status" value="1"/>
</dbReference>
<dbReference type="KEGG" id="dao:Desac_2459"/>
<dbReference type="STRING" id="880072.Desac_2459"/>
<dbReference type="InterPro" id="IPR000873">
    <property type="entry name" value="AMP-dep_synth/lig_dom"/>
</dbReference>
<keyword evidence="5" id="KW-1185">Reference proteome</keyword>
<gene>
    <name evidence="4" type="ordered locus">Desac_2459</name>
</gene>
<evidence type="ECO:0000313" key="5">
    <source>
        <dbReference type="Proteomes" id="UP000000483"/>
    </source>
</evidence>